<dbReference type="GeneID" id="54482045"/>
<dbReference type="Pfam" id="PF14833">
    <property type="entry name" value="NAD_binding_11"/>
    <property type="match status" value="2"/>
</dbReference>
<evidence type="ECO:0000259" key="1">
    <source>
        <dbReference type="Pfam" id="PF03446"/>
    </source>
</evidence>
<reference evidence="3" key="1">
    <citation type="journal article" date="2020" name="Stud. Mycol.">
        <title>101 Dothideomycetes genomes: a test case for predicting lifestyles and emergence of pathogens.</title>
        <authorList>
            <person name="Haridas S."/>
            <person name="Albert R."/>
            <person name="Binder M."/>
            <person name="Bloem J."/>
            <person name="Labutti K."/>
            <person name="Salamov A."/>
            <person name="Andreopoulos B."/>
            <person name="Baker S."/>
            <person name="Barry K."/>
            <person name="Bills G."/>
            <person name="Bluhm B."/>
            <person name="Cannon C."/>
            <person name="Castanera R."/>
            <person name="Culley D."/>
            <person name="Daum C."/>
            <person name="Ezra D."/>
            <person name="Gonzalez J."/>
            <person name="Henrissat B."/>
            <person name="Kuo A."/>
            <person name="Liang C."/>
            <person name="Lipzen A."/>
            <person name="Lutzoni F."/>
            <person name="Magnuson J."/>
            <person name="Mondo S."/>
            <person name="Nolan M."/>
            <person name="Ohm R."/>
            <person name="Pangilinan J."/>
            <person name="Park H.-J."/>
            <person name="Ramirez L."/>
            <person name="Alfaro M."/>
            <person name="Sun H."/>
            <person name="Tritt A."/>
            <person name="Yoshinaga Y."/>
            <person name="Zwiers L.-H."/>
            <person name="Turgeon B."/>
            <person name="Goodwin S."/>
            <person name="Spatafora J."/>
            <person name="Crous P."/>
            <person name="Grigoriev I."/>
        </authorList>
    </citation>
    <scope>NUCLEOTIDE SEQUENCE</scope>
    <source>
        <strain evidence="3">CBS 121739</strain>
    </source>
</reference>
<dbReference type="OrthoDB" id="48988at2759"/>
<evidence type="ECO:0000313" key="4">
    <source>
        <dbReference type="Proteomes" id="UP000799437"/>
    </source>
</evidence>
<dbReference type="GO" id="GO:0051287">
    <property type="term" value="F:NAD binding"/>
    <property type="evidence" value="ECO:0007669"/>
    <property type="project" value="InterPro"/>
</dbReference>
<evidence type="ECO:0008006" key="5">
    <source>
        <dbReference type="Google" id="ProtNLM"/>
    </source>
</evidence>
<dbReference type="EMBL" id="ML996571">
    <property type="protein sequence ID" value="KAF2758377.1"/>
    <property type="molecule type" value="Genomic_DNA"/>
</dbReference>
<keyword evidence="4" id="KW-1185">Reference proteome</keyword>
<dbReference type="PANTHER" id="PTHR43060">
    <property type="entry name" value="3-HYDROXYISOBUTYRATE DEHYDROGENASE-LIKE 1, MITOCHONDRIAL-RELATED"/>
    <property type="match status" value="1"/>
</dbReference>
<accession>A0A6A6W9W4</accession>
<gene>
    <name evidence="3" type="ORF">EJ05DRAFT_349829</name>
</gene>
<feature type="domain" description="3-hydroxyisobutyrate dehydrogenase-like NAD-binding" evidence="2">
    <location>
        <begin position="321"/>
        <end position="442"/>
    </location>
</feature>
<dbReference type="InterPro" id="IPR013328">
    <property type="entry name" value="6PGD_dom2"/>
</dbReference>
<dbReference type="AlphaFoldDB" id="A0A6A6W9W4"/>
<dbReference type="Gene3D" id="3.40.50.720">
    <property type="entry name" value="NAD(P)-binding Rossmann-like Domain"/>
    <property type="match status" value="1"/>
</dbReference>
<dbReference type="SUPFAM" id="SSF51735">
    <property type="entry name" value="NAD(P)-binding Rossmann-fold domains"/>
    <property type="match status" value="1"/>
</dbReference>
<evidence type="ECO:0000259" key="2">
    <source>
        <dbReference type="Pfam" id="PF14833"/>
    </source>
</evidence>
<organism evidence="3 4">
    <name type="scientific">Pseudovirgaria hyperparasitica</name>
    <dbReference type="NCBI Taxonomy" id="470096"/>
    <lineage>
        <taxon>Eukaryota</taxon>
        <taxon>Fungi</taxon>
        <taxon>Dikarya</taxon>
        <taxon>Ascomycota</taxon>
        <taxon>Pezizomycotina</taxon>
        <taxon>Dothideomycetes</taxon>
        <taxon>Dothideomycetes incertae sedis</taxon>
        <taxon>Acrospermales</taxon>
        <taxon>Acrospermaceae</taxon>
        <taxon>Pseudovirgaria</taxon>
    </lineage>
</organism>
<feature type="domain" description="6-phosphogluconate dehydrogenase NADP-binding" evidence="1">
    <location>
        <begin position="7"/>
        <end position="164"/>
    </location>
</feature>
<dbReference type="InterPro" id="IPR008927">
    <property type="entry name" value="6-PGluconate_DH-like_C_sf"/>
</dbReference>
<dbReference type="GO" id="GO:0050661">
    <property type="term" value="F:NADP binding"/>
    <property type="evidence" value="ECO:0007669"/>
    <property type="project" value="InterPro"/>
</dbReference>
<protein>
    <recommendedName>
        <fullName evidence="5">Oxidoreductase-like protein</fullName>
    </recommendedName>
</protein>
<dbReference type="InterPro" id="IPR029154">
    <property type="entry name" value="HIBADH-like_NADP-bd"/>
</dbReference>
<dbReference type="PANTHER" id="PTHR43060:SF17">
    <property type="entry name" value="L-THREONATE DEHYDROGENASE"/>
    <property type="match status" value="1"/>
</dbReference>
<dbReference type="InterPro" id="IPR006115">
    <property type="entry name" value="6PGDH_NADP-bd"/>
</dbReference>
<dbReference type="Pfam" id="PF03446">
    <property type="entry name" value="NAD_binding_2"/>
    <property type="match status" value="1"/>
</dbReference>
<evidence type="ECO:0000313" key="3">
    <source>
        <dbReference type="EMBL" id="KAF2758377.1"/>
    </source>
</evidence>
<proteinExistence type="predicted"/>
<dbReference type="Gene3D" id="1.10.1040.10">
    <property type="entry name" value="N-(1-d-carboxylethyl)-l-norvaline Dehydrogenase, domain 2"/>
    <property type="match status" value="2"/>
</dbReference>
<dbReference type="InterPro" id="IPR036291">
    <property type="entry name" value="NAD(P)-bd_dom_sf"/>
</dbReference>
<feature type="domain" description="3-hydroxyisobutyrate dehydrogenase-like NAD-binding" evidence="2">
    <location>
        <begin position="176"/>
        <end position="297"/>
    </location>
</feature>
<dbReference type="Proteomes" id="UP000799437">
    <property type="component" value="Unassembled WGS sequence"/>
</dbReference>
<dbReference type="RefSeq" id="XP_033600828.1">
    <property type="nucleotide sequence ID" value="XM_033740991.1"/>
</dbReference>
<sequence>MSTTKPSIGFCGLGAMGFGMATHFVERGYIVKGFDISQASLDRFEQAGGVPVATLQESAEGNDFYICMVATAQQAQSAIFDDAKPIIKGLPNGATLLLCSTVPATYAQSVAQQLQQLGRSDISLIDCPVSGGAARAVNGTLTIMAGASPEAIAKGQWLLKEMSGENKLFIVDGGIGQGSNMKMVHQVLAAIHILAASEGMGLAVKLGLDPRIVVERVNGSAAWSWMWENRTTRMLNEDYYPGVSALTIILKDVCIVTSQARATTFPVPLSSLAEQVYFSALNQGYGPHDDAGVLRIYHNTSLSQTPQSWLSEDEVNKRTNLVITLLTNIHLLAAAEALSFARHLGIPLDQLYGLAVDAAGGSHSLRDVGKLMIRGLSGNEKNWMGVCTHNLDTVVTDLAEVVGAAQDLKMPLFLGNAVLGAFLGVRMRFGGDIGEAAVLKAYVQ</sequence>
<dbReference type="SUPFAM" id="SSF48179">
    <property type="entry name" value="6-phosphogluconate dehydrogenase C-terminal domain-like"/>
    <property type="match status" value="2"/>
</dbReference>
<name>A0A6A6W9W4_9PEZI</name>